<dbReference type="SUPFAM" id="SSF82704">
    <property type="entry name" value="AlbA-like"/>
    <property type="match status" value="1"/>
</dbReference>
<dbReference type="FunFam" id="3.30.110.20:FF:000002">
    <property type="entry name" value="Ribonuclease P protein subunit p20"/>
    <property type="match status" value="1"/>
</dbReference>
<reference evidence="12" key="1">
    <citation type="submission" date="2022-03" db="EMBL/GenBank/DDBJ databases">
        <authorList>
            <person name="Martin C."/>
        </authorList>
    </citation>
    <scope>NUCLEOTIDE SEQUENCE</scope>
</reference>
<evidence type="ECO:0000256" key="10">
    <source>
        <dbReference type="ARBA" id="ARBA00068472"/>
    </source>
</evidence>
<evidence type="ECO:0000256" key="8">
    <source>
        <dbReference type="ARBA" id="ARBA00053284"/>
    </source>
</evidence>
<evidence type="ECO:0000313" key="13">
    <source>
        <dbReference type="Proteomes" id="UP000749559"/>
    </source>
</evidence>
<dbReference type="GO" id="GO:0005655">
    <property type="term" value="C:nucleolar ribonuclease P complex"/>
    <property type="evidence" value="ECO:0007669"/>
    <property type="project" value="InterPro"/>
</dbReference>
<dbReference type="Gene3D" id="3.30.110.20">
    <property type="entry name" value="Alba-like domain"/>
    <property type="match status" value="1"/>
</dbReference>
<comment type="function">
    <text evidence="8 11">Component of ribonuclease P, a ribonucleoprotein complex that generates mature tRNA molecules by cleaving their 5'-ends. Also a component of the MRP ribonuclease complex, which cleaves pre-rRNA sequences.</text>
</comment>
<dbReference type="EMBL" id="CAIIXF020000008">
    <property type="protein sequence ID" value="CAH1792410.1"/>
    <property type="molecule type" value="Genomic_DNA"/>
</dbReference>
<keyword evidence="6 11" id="KW-0819">tRNA processing</keyword>
<evidence type="ECO:0000256" key="4">
    <source>
        <dbReference type="ARBA" id="ARBA00022490"/>
    </source>
</evidence>
<dbReference type="GO" id="GO:0000172">
    <property type="term" value="C:ribonuclease MRP complex"/>
    <property type="evidence" value="ECO:0007669"/>
    <property type="project" value="InterPro"/>
</dbReference>
<evidence type="ECO:0000313" key="12">
    <source>
        <dbReference type="EMBL" id="CAH1792410.1"/>
    </source>
</evidence>
<dbReference type="AlphaFoldDB" id="A0A8J1UJC1"/>
<dbReference type="Pfam" id="PF12328">
    <property type="entry name" value="Rpp20"/>
    <property type="match status" value="1"/>
</dbReference>
<comment type="subcellular location">
    <subcellularLocation>
        <location evidence="1">Cytoplasmic granule</location>
    </subcellularLocation>
    <subcellularLocation>
        <location evidence="2 11">Nucleus</location>
        <location evidence="2 11">Nucleolus</location>
    </subcellularLocation>
</comment>
<evidence type="ECO:0000256" key="11">
    <source>
        <dbReference type="PIRNR" id="PIRNR036572"/>
    </source>
</evidence>
<keyword evidence="5 11" id="KW-0698">rRNA processing</keyword>
<keyword evidence="7 11" id="KW-0539">Nucleus</keyword>
<keyword evidence="4" id="KW-0963">Cytoplasm</keyword>
<dbReference type="PANTHER" id="PTHR15314:SF1">
    <property type="entry name" value="RIBONUCLEASE P PROTEIN SUBUNIT P20"/>
    <property type="match status" value="1"/>
</dbReference>
<comment type="caution">
    <text evidence="12">The sequence shown here is derived from an EMBL/GenBank/DDBJ whole genome shotgun (WGS) entry which is preliminary data.</text>
</comment>
<keyword evidence="13" id="KW-1185">Reference proteome</keyword>
<evidence type="ECO:0000256" key="3">
    <source>
        <dbReference type="ARBA" id="ARBA00008018"/>
    </source>
</evidence>
<accession>A0A8J1UJC1</accession>
<evidence type="ECO:0000256" key="9">
    <source>
        <dbReference type="ARBA" id="ARBA00064615"/>
    </source>
</evidence>
<evidence type="ECO:0000256" key="1">
    <source>
        <dbReference type="ARBA" id="ARBA00004463"/>
    </source>
</evidence>
<dbReference type="PANTHER" id="PTHR15314">
    <property type="entry name" value="RIBONUCLEASE P PROTEIN SUBUNIT P20"/>
    <property type="match status" value="1"/>
</dbReference>
<dbReference type="GO" id="GO:0004526">
    <property type="term" value="F:ribonuclease P activity"/>
    <property type="evidence" value="ECO:0007669"/>
    <property type="project" value="UniProtKB-UniRule"/>
</dbReference>
<proteinExistence type="inferred from homology"/>
<dbReference type="GO" id="GO:0003676">
    <property type="term" value="F:nucleic acid binding"/>
    <property type="evidence" value="ECO:0007669"/>
    <property type="project" value="InterPro"/>
</dbReference>
<dbReference type="GO" id="GO:0001682">
    <property type="term" value="P:tRNA 5'-leader removal"/>
    <property type="evidence" value="ECO:0007669"/>
    <property type="project" value="InterPro"/>
</dbReference>
<evidence type="ECO:0000256" key="5">
    <source>
        <dbReference type="ARBA" id="ARBA00022552"/>
    </source>
</evidence>
<organism evidence="12 13">
    <name type="scientific">Owenia fusiformis</name>
    <name type="common">Polychaete worm</name>
    <dbReference type="NCBI Taxonomy" id="6347"/>
    <lineage>
        <taxon>Eukaryota</taxon>
        <taxon>Metazoa</taxon>
        <taxon>Spiralia</taxon>
        <taxon>Lophotrochozoa</taxon>
        <taxon>Annelida</taxon>
        <taxon>Polychaeta</taxon>
        <taxon>Sedentaria</taxon>
        <taxon>Canalipalpata</taxon>
        <taxon>Sabellida</taxon>
        <taxon>Oweniida</taxon>
        <taxon>Oweniidae</taxon>
        <taxon>Owenia</taxon>
    </lineage>
</organism>
<dbReference type="PIRSF" id="PIRSF036572">
    <property type="entry name" value="RPP20"/>
    <property type="match status" value="1"/>
</dbReference>
<evidence type="ECO:0000256" key="2">
    <source>
        <dbReference type="ARBA" id="ARBA00004604"/>
    </source>
</evidence>
<gene>
    <name evidence="12" type="ORF">OFUS_LOCUS17373</name>
</gene>
<dbReference type="GO" id="GO:0006364">
    <property type="term" value="P:rRNA processing"/>
    <property type="evidence" value="ECO:0007669"/>
    <property type="project" value="UniProtKB-KW"/>
</dbReference>
<comment type="subunit">
    <text evidence="9">Component of nuclear RNase P and RNase MRP complexes. RNase P consists of a catalytic RNA moiety and 10 different protein chains; POP1, POP4, POP5, POP7, RPP14, RPP21, RPP25, RPP30, RPP38 and RPP40. Within the RNase P complex, POP1, POP7 and RPP25 form the 'finger' subcomplex, POP5, RPP14, RPP40 and homodimeric RPP30 form the 'palm' subcomplex, and RPP21, POP4 and RPP38 form the 'wrist' subcomplex. All subunits of the RNase P complex interact with the catalytic RNA. Several subunits of RNase P are also part of the RNase MRP complex. RNase MRP consists of a catalytic RNA moiety and about 8 protein subunits; POP1, POP7, RPP25, RPP30, RPP38, RPP40 and possibly also POP4 and POP5. Interacts with SMN1. POP7 forms a heterodimer with RPP25 that binds to the P3 stem loop of the catalytic RNA.</text>
</comment>
<dbReference type="InterPro" id="IPR036882">
    <property type="entry name" value="Alba-like_dom_sf"/>
</dbReference>
<name>A0A8J1UJC1_OWEFU</name>
<evidence type="ECO:0000256" key="6">
    <source>
        <dbReference type="ARBA" id="ARBA00022694"/>
    </source>
</evidence>
<dbReference type="Proteomes" id="UP000749559">
    <property type="component" value="Unassembled WGS sequence"/>
</dbReference>
<dbReference type="InterPro" id="IPR014612">
    <property type="entry name" value="Pop7/Rpp20"/>
</dbReference>
<sequence>MSSEKIVTSPAADSTVAPPGVEAIGPEEYTVRKRLPKQMPRRTNDIYVTKKTNFNCQLKRCKNLLDTGKHCEIYIHGLGNAVNRAVNLALKLKAESAGTLDTAVNTSTVELIDDLEPNTDDVEPGTQTRNSSAVHIKVFSVTK</sequence>
<dbReference type="OrthoDB" id="416729at2759"/>
<comment type="similarity">
    <text evidence="3 11">Belongs to the histone-like Alba family.</text>
</comment>
<evidence type="ECO:0000256" key="7">
    <source>
        <dbReference type="ARBA" id="ARBA00023242"/>
    </source>
</evidence>
<protein>
    <recommendedName>
        <fullName evidence="10 11">Ribonuclease P protein subunit p20</fullName>
        <shortName evidence="11">RNaseP protein p20</shortName>
    </recommendedName>
</protein>